<reference evidence="1 2" key="1">
    <citation type="submission" date="2017-11" db="EMBL/GenBank/DDBJ databases">
        <title>Taxonomic description and genome sequences of Spirosoma HA7 sp. nov., isolated from pollen microhabitat of Corylus avellana.</title>
        <authorList>
            <person name="Ambika Manirajan B."/>
            <person name="Suarez C."/>
            <person name="Ratering S."/>
            <person name="Geissler-Plaum R."/>
            <person name="Cardinale M."/>
            <person name="Sylvia S."/>
        </authorList>
    </citation>
    <scope>NUCLEOTIDE SEQUENCE [LARGE SCALE GENOMIC DNA]</scope>
    <source>
        <strain evidence="1 2">HA7</strain>
    </source>
</reference>
<organism evidence="1 2">
    <name type="scientific">Spirosoma pollinicola</name>
    <dbReference type="NCBI Taxonomy" id="2057025"/>
    <lineage>
        <taxon>Bacteria</taxon>
        <taxon>Pseudomonadati</taxon>
        <taxon>Bacteroidota</taxon>
        <taxon>Cytophagia</taxon>
        <taxon>Cytophagales</taxon>
        <taxon>Cytophagaceae</taxon>
        <taxon>Spirosoma</taxon>
    </lineage>
</organism>
<dbReference type="OrthoDB" id="609711at2"/>
<dbReference type="Proteomes" id="UP000232883">
    <property type="component" value="Chromosome"/>
</dbReference>
<name>A0A2K8YY61_9BACT</name>
<dbReference type="EMBL" id="CP025096">
    <property type="protein sequence ID" value="AUD02570.1"/>
    <property type="molecule type" value="Genomic_DNA"/>
</dbReference>
<dbReference type="KEGG" id="spir:CWM47_12445"/>
<accession>A0A2K8YY61</accession>
<evidence type="ECO:0000313" key="1">
    <source>
        <dbReference type="EMBL" id="AUD02570.1"/>
    </source>
</evidence>
<dbReference type="Gene3D" id="3.10.20.310">
    <property type="entry name" value="membrane protein fhac"/>
    <property type="match status" value="1"/>
</dbReference>
<evidence type="ECO:0008006" key="3">
    <source>
        <dbReference type="Google" id="ProtNLM"/>
    </source>
</evidence>
<keyword evidence="2" id="KW-1185">Reference proteome</keyword>
<dbReference type="AlphaFoldDB" id="A0A2K8YY61"/>
<proteinExistence type="predicted"/>
<evidence type="ECO:0000313" key="2">
    <source>
        <dbReference type="Proteomes" id="UP000232883"/>
    </source>
</evidence>
<protein>
    <recommendedName>
        <fullName evidence="3">Bacterial surface antigen (D15) domain-containing protein</fullName>
    </recommendedName>
</protein>
<gene>
    <name evidence="1" type="ORF">CWM47_12445</name>
</gene>
<dbReference type="RefSeq" id="WP_100988287.1">
    <property type="nucleotide sequence ID" value="NZ_CP025096.1"/>
</dbReference>
<sequence length="685" mass="78582">MENLYLVVRWSRLHPFWVWLALISGYSYNAVAQQDTRVKNPVTKELAPAPVAPTLLQIDTLGHQPIRQMAVDSLALIHSLATIRASSVADSLAQQRDSVFYSRLKTRMYKHRLTHQLYDLVFQDVYNSRAKTGEVNQIEVNPFKAFEGKIIGDIYIKRLGVFGQTVYDTLRKPANWVERTGNRLHFNTREHVIRNSYLLFRQGDVLDPNVLRDNERLLRTTSIFHDARILVLPRPNSKQFVDVYVITQDVWSLLPNGGFGGLTNFSLGFDQLNFRGLGHHLFAQVAYSGTDPRQKVEYQGRYTVPFIGKTFLTAEASLLYLRDLKQASVKLYRPFLTPDMKYAGSIELNHTQINNRLVTRNDSVLLVPLSYNYSDIWIGRSFRLFYRQRDSDEKGRSRLIVALRNTSYTYKTRPNVTADTNQVYQDSRTTLFSMGFSRRKYVRDVLIYGFGRTEDVPIGETVAGVIGFDNAELGQRLYTGLNFSQGRYVRGLGYVYGLVNMGGYIRNSRIEQGVVSFESNFFSSLMKTKWGNMRHFFNTRYTTGIGRFSNEYITLGSSGGGITTDGIGINSDALRGTKRWLINYENVLFSRLNLVGFRVAFVTFVNLGLTTFPERPLLSSPLYQGYGIGFRLRNENLTFNSFQIRLTYYPNIPGNTIPFRQSFEGIPILRLRDFDLSAPQIVPYR</sequence>